<dbReference type="InterPro" id="IPR047565">
    <property type="entry name" value="Alpha-macroglob_thiol-ester_cl"/>
</dbReference>
<evidence type="ECO:0000313" key="9">
    <source>
        <dbReference type="Proteomes" id="UP000230750"/>
    </source>
</evidence>
<accession>A0A2G8K7M2</accession>
<dbReference type="SMART" id="SM01360">
    <property type="entry name" value="A2M"/>
    <property type="match status" value="1"/>
</dbReference>
<dbReference type="Proteomes" id="UP000230750">
    <property type="component" value="Unassembled WGS sequence"/>
</dbReference>
<evidence type="ECO:0000259" key="6">
    <source>
        <dbReference type="SMART" id="SM01359"/>
    </source>
</evidence>
<feature type="domain" description="Alpha-2-macroglobulin" evidence="7">
    <location>
        <begin position="661"/>
        <end position="754"/>
    </location>
</feature>
<dbReference type="Gene3D" id="2.20.130.20">
    <property type="match status" value="1"/>
</dbReference>
<sequence>DILIATVPNLVRAGDTETVLVTIQKDNIGVARSVPVTVSFKNADDSLIAEETINIQEGVDRVNSETAHVYVNPENIPELEAEEGDARYITVTVACDLLGFSQDKRVLLSLEGGYVFIQTDKPIYTPSKTVKTRIISLNQRLSPLQQQIQLNIRTPQDIVVERKDIAPEAVRHGVFTHIFRLPEEPMVGNWSIVVYYGREMKSNRTVQFEVKEYVLPTFSVEIHPPNYILQTTRFLDILVNGRYVYNKPVDGHSVLKIGLIDPDGEIEIKETDVQQLLEGVAHHNRDINILGDNWFDEYIGCSLYLETTVYEEATGHFENASDASVKIVNSPYIFSRERTVQYFKKGLPFQVKTELKYTNGLPAPRVPVRVVATGKLSDNTLVSLRDEHHNINDEEREITDNTDRQGEVNFNLYVPIGCEEITVNLVTFDQDLIVPGAEEMNSNAELTFVLRPYESPENGNEYLVIRTPDLDVIRYGDTFNLDLFLERQRIDIFIHVYVIARGKIIHDGSKQVGNIDGYQITVTPEMIPSARIVAYFIGENNHIIADSVRIEVRRECHNQLTVGLVDIDRRSFGEAAEPNNPVHFRITAEPGTDVSLIAVDKAVLLLRDFHRLTSKKMFSTMDAQDTGCGPGGGMTSEHIFKLFADIDPFDDGSVRFDFPESWAFDLVHVDSNAPVYQRYTLPGSITTWSIQAFGLHENFPMCVIEPTELVVRSDLFIQLLLPYSVKRNEHVEIQAVVFNYGREDVKAEGIERTFHHSVQLNPQGVDLNRRRRDIRETENCVWDAENAAQLSCLDIALPPTVVPGTESCHISITGSPLGPAMTAVVTGLGHWIRQPTGCGEQTMIRLAPNVYVLKYFLATNSGNEQIEATALSNINSGLVRETTYRHADGSFSAFLSRAGSTWLTAFVAKVFCQASELTAVDAMVPCSAIGWIVNNRQRANGAFYEGLAVIHKEMTGGIEGDTAMTAFTLIAMAECRSTCDQVDQRKGWSVDLLVAPCEEFEILARRSFRRMLTSVQTDAGEPQPAYSTSR</sequence>
<dbReference type="STRING" id="307972.A0A2G8K7M2"/>
<dbReference type="InterPro" id="IPR040839">
    <property type="entry name" value="MG4"/>
</dbReference>
<comment type="subcellular location">
    <subcellularLocation>
        <location evidence="1">Secreted</location>
    </subcellularLocation>
</comment>
<dbReference type="Pfam" id="PF01835">
    <property type="entry name" value="MG2"/>
    <property type="match status" value="1"/>
</dbReference>
<dbReference type="PANTHER" id="PTHR11412">
    <property type="entry name" value="MACROGLOBULIN / COMPLEMENT"/>
    <property type="match status" value="1"/>
</dbReference>
<dbReference type="Pfam" id="PF17789">
    <property type="entry name" value="MG4"/>
    <property type="match status" value="1"/>
</dbReference>
<dbReference type="OrthoDB" id="6155561at2759"/>
<keyword evidence="2" id="KW-0964">Secreted</keyword>
<dbReference type="Gene3D" id="2.60.40.1930">
    <property type="match status" value="3"/>
</dbReference>
<keyword evidence="3" id="KW-0732">Signal</keyword>
<dbReference type="InterPro" id="IPR011625">
    <property type="entry name" value="A2M_N_BRD"/>
</dbReference>
<dbReference type="Pfam" id="PF17791">
    <property type="entry name" value="MG3"/>
    <property type="match status" value="1"/>
</dbReference>
<protein>
    <submittedName>
        <fullName evidence="8">Complement component 3-2</fullName>
    </submittedName>
</protein>
<dbReference type="Gene3D" id="1.50.10.20">
    <property type="match status" value="1"/>
</dbReference>
<comment type="caution">
    <text evidence="8">The sequence shown here is derived from an EMBL/GenBank/DDBJ whole genome shotgun (WGS) entry which is preliminary data.</text>
</comment>
<evidence type="ECO:0000256" key="5">
    <source>
        <dbReference type="ARBA" id="ARBA00023180"/>
    </source>
</evidence>
<organism evidence="8 9">
    <name type="scientific">Stichopus japonicus</name>
    <name type="common">Sea cucumber</name>
    <dbReference type="NCBI Taxonomy" id="307972"/>
    <lineage>
        <taxon>Eukaryota</taxon>
        <taxon>Metazoa</taxon>
        <taxon>Echinodermata</taxon>
        <taxon>Eleutherozoa</taxon>
        <taxon>Echinozoa</taxon>
        <taxon>Holothuroidea</taxon>
        <taxon>Aspidochirotacea</taxon>
        <taxon>Aspidochirotida</taxon>
        <taxon>Stichopodidae</taxon>
        <taxon>Apostichopus</taxon>
    </lineage>
</organism>
<dbReference type="Pfam" id="PF07703">
    <property type="entry name" value="A2M_BRD"/>
    <property type="match status" value="1"/>
</dbReference>
<evidence type="ECO:0000256" key="2">
    <source>
        <dbReference type="ARBA" id="ARBA00022525"/>
    </source>
</evidence>
<dbReference type="InterPro" id="IPR008930">
    <property type="entry name" value="Terpenoid_cyclase/PrenylTrfase"/>
</dbReference>
<dbReference type="Gene3D" id="2.60.40.1940">
    <property type="match status" value="1"/>
</dbReference>
<dbReference type="PROSITE" id="PS00477">
    <property type="entry name" value="ALPHA_2_MACROGLOBULIN"/>
    <property type="match status" value="1"/>
</dbReference>
<proteinExistence type="predicted"/>
<gene>
    <name evidence="8" type="ORF">BSL78_19178</name>
</gene>
<evidence type="ECO:0000313" key="8">
    <source>
        <dbReference type="EMBL" id="PIK43975.1"/>
    </source>
</evidence>
<dbReference type="InterPro" id="IPR002890">
    <property type="entry name" value="MG2"/>
</dbReference>
<dbReference type="InterPro" id="IPR019742">
    <property type="entry name" value="MacrogloblnA2_CS"/>
</dbReference>
<dbReference type="InterPro" id="IPR001599">
    <property type="entry name" value="Macroglobln_a2"/>
</dbReference>
<dbReference type="Gene3D" id="2.60.40.10">
    <property type="entry name" value="Immunoglobulins"/>
    <property type="match status" value="2"/>
</dbReference>
<keyword evidence="9" id="KW-1185">Reference proteome</keyword>
<keyword evidence="5" id="KW-0325">Glycoprotein</keyword>
<dbReference type="InterPro" id="IPR050473">
    <property type="entry name" value="A2M/Complement_sys"/>
</dbReference>
<dbReference type="Gene3D" id="6.20.50.160">
    <property type="match status" value="1"/>
</dbReference>
<dbReference type="SMART" id="SM01419">
    <property type="entry name" value="Thiol-ester_cl"/>
    <property type="match status" value="1"/>
</dbReference>
<dbReference type="EMBL" id="MRZV01000811">
    <property type="protein sequence ID" value="PIK43975.1"/>
    <property type="molecule type" value="Genomic_DNA"/>
</dbReference>
<keyword evidence="4" id="KW-1015">Disulfide bond</keyword>
<dbReference type="InterPro" id="IPR041555">
    <property type="entry name" value="MG3"/>
</dbReference>
<dbReference type="Pfam" id="PF07678">
    <property type="entry name" value="TED_complement"/>
    <property type="match status" value="1"/>
</dbReference>
<dbReference type="PANTHER" id="PTHR11412:SF166">
    <property type="entry name" value="NTR DOMAIN-CONTAINING PROTEIN"/>
    <property type="match status" value="1"/>
</dbReference>
<dbReference type="SMART" id="SM01359">
    <property type="entry name" value="A2M_N_2"/>
    <property type="match status" value="1"/>
</dbReference>
<evidence type="ECO:0000256" key="1">
    <source>
        <dbReference type="ARBA" id="ARBA00004613"/>
    </source>
</evidence>
<dbReference type="InterPro" id="IPR011626">
    <property type="entry name" value="Alpha-macroglobulin_TED"/>
</dbReference>
<reference evidence="8 9" key="1">
    <citation type="journal article" date="2017" name="PLoS Biol.">
        <title>The sea cucumber genome provides insights into morphological evolution and visceral regeneration.</title>
        <authorList>
            <person name="Zhang X."/>
            <person name="Sun L."/>
            <person name="Yuan J."/>
            <person name="Sun Y."/>
            <person name="Gao Y."/>
            <person name="Zhang L."/>
            <person name="Li S."/>
            <person name="Dai H."/>
            <person name="Hamel J.F."/>
            <person name="Liu C."/>
            <person name="Yu Y."/>
            <person name="Liu S."/>
            <person name="Lin W."/>
            <person name="Guo K."/>
            <person name="Jin S."/>
            <person name="Xu P."/>
            <person name="Storey K.B."/>
            <person name="Huan P."/>
            <person name="Zhang T."/>
            <person name="Zhou Y."/>
            <person name="Zhang J."/>
            <person name="Lin C."/>
            <person name="Li X."/>
            <person name="Xing L."/>
            <person name="Huo D."/>
            <person name="Sun M."/>
            <person name="Wang L."/>
            <person name="Mercier A."/>
            <person name="Li F."/>
            <person name="Yang H."/>
            <person name="Xiang J."/>
        </authorList>
    </citation>
    <scope>NUCLEOTIDE SEQUENCE [LARGE SCALE GENOMIC DNA]</scope>
    <source>
        <strain evidence="8">Shaxun</strain>
        <tissue evidence="8">Muscle</tissue>
    </source>
</reference>
<dbReference type="FunFam" id="2.60.40.1930:FF:000001">
    <property type="entry name" value="CD109 isoform 3"/>
    <property type="match status" value="1"/>
</dbReference>
<dbReference type="Pfam" id="PF00207">
    <property type="entry name" value="A2M"/>
    <property type="match status" value="1"/>
</dbReference>
<evidence type="ECO:0000256" key="3">
    <source>
        <dbReference type="ARBA" id="ARBA00022729"/>
    </source>
</evidence>
<dbReference type="GO" id="GO:0004866">
    <property type="term" value="F:endopeptidase inhibitor activity"/>
    <property type="evidence" value="ECO:0007669"/>
    <property type="project" value="InterPro"/>
</dbReference>
<dbReference type="InterPro" id="IPR013783">
    <property type="entry name" value="Ig-like_fold"/>
</dbReference>
<feature type="non-terminal residue" evidence="8">
    <location>
        <position position="1"/>
    </location>
</feature>
<dbReference type="SUPFAM" id="SSF48239">
    <property type="entry name" value="Terpenoid cyclases/Protein prenyltransferases"/>
    <property type="match status" value="1"/>
</dbReference>
<evidence type="ECO:0000256" key="4">
    <source>
        <dbReference type="ARBA" id="ARBA00023157"/>
    </source>
</evidence>
<dbReference type="AlphaFoldDB" id="A0A2G8K7M2"/>
<name>A0A2G8K7M2_STIJA</name>
<feature type="domain" description="Alpha-2-macroglobulin bait region" evidence="6">
    <location>
        <begin position="463"/>
        <end position="606"/>
    </location>
</feature>
<dbReference type="GO" id="GO:0005615">
    <property type="term" value="C:extracellular space"/>
    <property type="evidence" value="ECO:0007669"/>
    <property type="project" value="InterPro"/>
</dbReference>
<evidence type="ECO:0000259" key="7">
    <source>
        <dbReference type="SMART" id="SM01360"/>
    </source>
</evidence>